<gene>
    <name evidence="1" type="ORF">EKH83_09190</name>
</gene>
<comment type="caution">
    <text evidence="1">The sequence shown here is derived from an EMBL/GenBank/DDBJ whole genome shotgun (WGS) entry which is preliminary data.</text>
</comment>
<dbReference type="Proteomes" id="UP000290848">
    <property type="component" value="Unassembled WGS sequence"/>
</dbReference>
<sequence length="83" mass="9665">MLFIWHGNILLSFTSEKFSSFRRAINSFGYEVQYQYFADGEERLVVSTPNPEISFAFTAEEWASFKNALNEAAYMQEIYALMV</sequence>
<evidence type="ECO:0000313" key="2">
    <source>
        <dbReference type="Proteomes" id="UP000290848"/>
    </source>
</evidence>
<proteinExistence type="predicted"/>
<accession>A0A4Q0MAL5</accession>
<organism evidence="1 2">
    <name type="scientific">Arcticibacter tournemirensis</name>
    <dbReference type="NCBI Taxonomy" id="699437"/>
    <lineage>
        <taxon>Bacteria</taxon>
        <taxon>Pseudomonadati</taxon>
        <taxon>Bacteroidota</taxon>
        <taxon>Sphingobacteriia</taxon>
        <taxon>Sphingobacteriales</taxon>
        <taxon>Sphingobacteriaceae</taxon>
        <taxon>Arcticibacter</taxon>
    </lineage>
</organism>
<dbReference type="AlphaFoldDB" id="A0A4Q0MAL5"/>
<name>A0A4Q0MAL5_9SPHI</name>
<evidence type="ECO:0000313" key="1">
    <source>
        <dbReference type="EMBL" id="RXF70234.1"/>
    </source>
</evidence>
<dbReference type="EMBL" id="RXOC01000005">
    <property type="protein sequence ID" value="RXF70234.1"/>
    <property type="molecule type" value="Genomic_DNA"/>
</dbReference>
<protein>
    <submittedName>
        <fullName evidence="1">Uncharacterized protein</fullName>
    </submittedName>
</protein>
<reference evidence="1 2" key="1">
    <citation type="submission" date="2018-12" db="EMBL/GenBank/DDBJ databases">
        <title>The Draft Genome Sequence of the Soil Bacterium Pedobacter tournemirensis R1.</title>
        <authorList>
            <person name="He J."/>
        </authorList>
    </citation>
    <scope>NUCLEOTIDE SEQUENCE [LARGE SCALE GENOMIC DNA]</scope>
    <source>
        <strain evidence="1 2">R1</strain>
    </source>
</reference>